<dbReference type="PANTHER" id="PTHR24321">
    <property type="entry name" value="DEHYDROGENASES, SHORT CHAIN"/>
    <property type="match status" value="1"/>
</dbReference>
<keyword evidence="5" id="KW-1185">Reference proteome</keyword>
<evidence type="ECO:0000256" key="2">
    <source>
        <dbReference type="ARBA" id="ARBA00023002"/>
    </source>
</evidence>
<dbReference type="Proteomes" id="UP001148614">
    <property type="component" value="Unassembled WGS sequence"/>
</dbReference>
<dbReference type="InterPro" id="IPR008030">
    <property type="entry name" value="NmrA-like"/>
</dbReference>
<dbReference type="VEuPathDB" id="FungiDB:F4678DRAFT_414961"/>
<dbReference type="InterPro" id="IPR036291">
    <property type="entry name" value="NAD(P)-bd_dom_sf"/>
</dbReference>
<gene>
    <name evidence="4" type="ORF">NPX13_g236</name>
</gene>
<sequence>MSRNVCITAVDGHTGFLIAELLLSDPFASKVDSVVGLTLDPSSPRVKELEGLGAKIVEHQHGRERVMVKVLKETRCDTICLVPPAHSHKMDIAIELVSAAKKAGVPNVLLISSAGCDYASRQKQPRLREFIELESLTMEAKGDASTSTGHSPCIIRAGFYAENLLLYTKEARQEGILPLPIGQNHKFAPVALGDIAQVAAHVLSGKGPHGFDDQHRGQMMVVTGPMLCSGEELATAANNALETKLQFEDISAAEAKKVLRTESDSDESEKQYLLDYYSLVREGKTNYISTTAFHDVTGEHPTQPTDFFKIKNGTQDIGCGVIINLASANSIVGLPGKGSYTISKHAFMAITKMAGIDHAAEGIRVNAVCATWVRTPLLDVELQRNPEVQEMISAIVPIKRAAESEEVSDTIAFLCSPAASYINGASLLVDAAVTTTVRLF</sequence>
<dbReference type="PRINTS" id="PR00081">
    <property type="entry name" value="GDHRDH"/>
</dbReference>
<reference evidence="4" key="1">
    <citation type="submission" date="2022-07" db="EMBL/GenBank/DDBJ databases">
        <title>Genome Sequence of Xylaria arbuscula.</title>
        <authorList>
            <person name="Buettner E."/>
        </authorList>
    </citation>
    <scope>NUCLEOTIDE SEQUENCE</scope>
    <source>
        <strain evidence="4">VT107</strain>
    </source>
</reference>
<dbReference type="AlphaFoldDB" id="A0A9W8NPH2"/>
<accession>A0A9W8NPH2</accession>
<dbReference type="Pfam" id="PF13561">
    <property type="entry name" value="adh_short_C2"/>
    <property type="match status" value="1"/>
</dbReference>
<evidence type="ECO:0000313" key="4">
    <source>
        <dbReference type="EMBL" id="KAJ3580317.1"/>
    </source>
</evidence>
<comment type="similarity">
    <text evidence="1">Belongs to the short-chain dehydrogenases/reductases (SDR) family.</text>
</comment>
<dbReference type="Pfam" id="PF05368">
    <property type="entry name" value="NmrA"/>
    <property type="match status" value="1"/>
</dbReference>
<feature type="domain" description="NmrA-like" evidence="3">
    <location>
        <begin position="33"/>
        <end position="259"/>
    </location>
</feature>
<keyword evidence="2" id="KW-0560">Oxidoreductase</keyword>
<protein>
    <recommendedName>
        <fullName evidence="3">NmrA-like domain-containing protein</fullName>
    </recommendedName>
</protein>
<proteinExistence type="inferred from homology"/>
<organism evidence="4 5">
    <name type="scientific">Xylaria arbuscula</name>
    <dbReference type="NCBI Taxonomy" id="114810"/>
    <lineage>
        <taxon>Eukaryota</taxon>
        <taxon>Fungi</taxon>
        <taxon>Dikarya</taxon>
        <taxon>Ascomycota</taxon>
        <taxon>Pezizomycotina</taxon>
        <taxon>Sordariomycetes</taxon>
        <taxon>Xylariomycetidae</taxon>
        <taxon>Xylariales</taxon>
        <taxon>Xylariaceae</taxon>
        <taxon>Xylaria</taxon>
    </lineage>
</organism>
<dbReference type="VEuPathDB" id="FungiDB:F4678DRAFT_473049"/>
<dbReference type="CDD" id="cd05233">
    <property type="entry name" value="SDR_c"/>
    <property type="match status" value="1"/>
</dbReference>
<dbReference type="Gene3D" id="3.90.25.10">
    <property type="entry name" value="UDP-galactose 4-epimerase, domain 1"/>
    <property type="match status" value="1"/>
</dbReference>
<dbReference type="Gene3D" id="3.40.50.720">
    <property type="entry name" value="NAD(P)-binding Rossmann-like Domain"/>
    <property type="match status" value="2"/>
</dbReference>
<evidence type="ECO:0000259" key="3">
    <source>
        <dbReference type="Pfam" id="PF05368"/>
    </source>
</evidence>
<comment type="caution">
    <text evidence="4">The sequence shown here is derived from an EMBL/GenBank/DDBJ whole genome shotgun (WGS) entry which is preliminary data.</text>
</comment>
<dbReference type="PANTHER" id="PTHR24321:SF12">
    <property type="entry name" value="SHORT-CHAIN DEHYDROGENASE_REDUCTASE FAMILY, PUTATIVE (AFU_ORTHOLOGUE AFUA_5G14340)-RELATED"/>
    <property type="match status" value="1"/>
</dbReference>
<evidence type="ECO:0000256" key="1">
    <source>
        <dbReference type="ARBA" id="ARBA00006484"/>
    </source>
</evidence>
<dbReference type="InterPro" id="IPR002347">
    <property type="entry name" value="SDR_fam"/>
</dbReference>
<dbReference type="GO" id="GO:0016491">
    <property type="term" value="F:oxidoreductase activity"/>
    <property type="evidence" value="ECO:0007669"/>
    <property type="project" value="UniProtKB-KW"/>
</dbReference>
<dbReference type="EMBL" id="JANPWZ010000014">
    <property type="protein sequence ID" value="KAJ3580317.1"/>
    <property type="molecule type" value="Genomic_DNA"/>
</dbReference>
<evidence type="ECO:0000313" key="5">
    <source>
        <dbReference type="Proteomes" id="UP001148614"/>
    </source>
</evidence>
<name>A0A9W8NPH2_9PEZI</name>
<dbReference type="SUPFAM" id="SSF51735">
    <property type="entry name" value="NAD(P)-binding Rossmann-fold domains"/>
    <property type="match status" value="2"/>
</dbReference>